<evidence type="ECO:0000256" key="3">
    <source>
        <dbReference type="ARBA" id="ARBA00022722"/>
    </source>
</evidence>
<dbReference type="Pfam" id="PF06817">
    <property type="entry name" value="RVT_thumb"/>
    <property type="match status" value="1"/>
</dbReference>
<feature type="non-terminal residue" evidence="8">
    <location>
        <position position="76"/>
    </location>
</feature>
<dbReference type="InterPro" id="IPR010661">
    <property type="entry name" value="RVT_thumb"/>
</dbReference>
<evidence type="ECO:0000256" key="1">
    <source>
        <dbReference type="ARBA" id="ARBA00022679"/>
    </source>
</evidence>
<dbReference type="GO" id="GO:0035613">
    <property type="term" value="F:RNA stem-loop binding"/>
    <property type="evidence" value="ECO:0007669"/>
    <property type="project" value="TreeGrafter"/>
</dbReference>
<evidence type="ECO:0000256" key="6">
    <source>
        <dbReference type="ARBA" id="ARBA00022918"/>
    </source>
</evidence>
<name>A0A7L4F4C3_HIRRU</name>
<keyword evidence="3" id="KW-0540">Nuclease</keyword>
<evidence type="ECO:0000256" key="5">
    <source>
        <dbReference type="ARBA" id="ARBA00022801"/>
    </source>
</evidence>
<dbReference type="SUPFAM" id="SSF56672">
    <property type="entry name" value="DNA/RNA polymerases"/>
    <property type="match status" value="1"/>
</dbReference>
<dbReference type="GO" id="GO:0003964">
    <property type="term" value="F:RNA-directed DNA polymerase activity"/>
    <property type="evidence" value="ECO:0007669"/>
    <property type="project" value="UniProtKB-KW"/>
</dbReference>
<evidence type="ECO:0000256" key="2">
    <source>
        <dbReference type="ARBA" id="ARBA00022695"/>
    </source>
</evidence>
<evidence type="ECO:0000256" key="4">
    <source>
        <dbReference type="ARBA" id="ARBA00022759"/>
    </source>
</evidence>
<proteinExistence type="predicted"/>
<dbReference type="PANTHER" id="PTHR41694">
    <property type="entry name" value="ENDOGENOUS RETROVIRUS GROUP K MEMBER POL PROTEIN"/>
    <property type="match status" value="1"/>
</dbReference>
<dbReference type="InterPro" id="IPR043128">
    <property type="entry name" value="Rev_trsase/Diguanyl_cyclase"/>
</dbReference>
<feature type="non-terminal residue" evidence="8">
    <location>
        <position position="1"/>
    </location>
</feature>
<keyword evidence="5" id="KW-0378">Hydrolase</keyword>
<dbReference type="GO" id="GO:0004519">
    <property type="term" value="F:endonuclease activity"/>
    <property type="evidence" value="ECO:0007669"/>
    <property type="project" value="UniProtKB-KW"/>
</dbReference>
<evidence type="ECO:0000313" key="9">
    <source>
        <dbReference type="Proteomes" id="UP000585317"/>
    </source>
</evidence>
<gene>
    <name evidence="8" type="primary">Ervk6</name>
    <name evidence="8" type="ORF">HIRRUS_R15759</name>
</gene>
<protein>
    <submittedName>
        <fullName evidence="8">POK6 protein</fullName>
    </submittedName>
</protein>
<reference evidence="8 9" key="1">
    <citation type="submission" date="2019-09" db="EMBL/GenBank/DDBJ databases">
        <title>Bird 10,000 Genomes (B10K) Project - Family phase.</title>
        <authorList>
            <person name="Zhang G."/>
        </authorList>
    </citation>
    <scope>NUCLEOTIDE SEQUENCE [LARGE SCALE GENOMIC DNA]</scope>
    <source>
        <strain evidence="8">B10K-DU-001-67</strain>
        <tissue evidence="8">Muscle</tissue>
    </source>
</reference>
<dbReference type="Gene3D" id="3.30.70.270">
    <property type="match status" value="1"/>
</dbReference>
<dbReference type="PANTHER" id="PTHR41694:SF3">
    <property type="entry name" value="RNA-DIRECTED DNA POLYMERASE-RELATED"/>
    <property type="match status" value="1"/>
</dbReference>
<sequence length="76" mass="8779">IQLRTNINNLQYLQQILGEMNWIRPILGITNNEFVPLFNILRGDCNIKSPITLTPEAQETLENISEALQQRQTHCC</sequence>
<organism evidence="8 9">
    <name type="scientific">Hirundo rustica</name>
    <name type="common">Barn swallow</name>
    <dbReference type="NCBI Taxonomy" id="43150"/>
    <lineage>
        <taxon>Eukaryota</taxon>
        <taxon>Metazoa</taxon>
        <taxon>Chordata</taxon>
        <taxon>Craniata</taxon>
        <taxon>Vertebrata</taxon>
        <taxon>Euteleostomi</taxon>
        <taxon>Archelosauria</taxon>
        <taxon>Archosauria</taxon>
        <taxon>Dinosauria</taxon>
        <taxon>Saurischia</taxon>
        <taxon>Theropoda</taxon>
        <taxon>Coelurosauria</taxon>
        <taxon>Aves</taxon>
        <taxon>Neognathae</taxon>
        <taxon>Neoaves</taxon>
        <taxon>Telluraves</taxon>
        <taxon>Australaves</taxon>
        <taxon>Passeriformes</taxon>
        <taxon>Sylvioidea</taxon>
        <taxon>Hirundinidae</taxon>
        <taxon>Hirundo</taxon>
    </lineage>
</organism>
<keyword evidence="2" id="KW-0548">Nucleotidyltransferase</keyword>
<comment type="caution">
    <text evidence="8">The sequence shown here is derived from an EMBL/GenBank/DDBJ whole genome shotgun (WGS) entry which is preliminary data.</text>
</comment>
<keyword evidence="1" id="KW-0808">Transferase</keyword>
<accession>A0A7L4F4C3</accession>
<dbReference type="AlphaFoldDB" id="A0A7L4F4C3"/>
<evidence type="ECO:0000313" key="8">
    <source>
        <dbReference type="EMBL" id="NXW80841.1"/>
    </source>
</evidence>
<keyword evidence="6" id="KW-0695">RNA-directed DNA polymerase</keyword>
<dbReference type="InterPro" id="IPR043502">
    <property type="entry name" value="DNA/RNA_pol_sf"/>
</dbReference>
<dbReference type="GO" id="GO:0016787">
    <property type="term" value="F:hydrolase activity"/>
    <property type="evidence" value="ECO:0007669"/>
    <property type="project" value="UniProtKB-KW"/>
</dbReference>
<dbReference type="EMBL" id="VZZX01012652">
    <property type="protein sequence ID" value="NXW80841.1"/>
    <property type="molecule type" value="Genomic_DNA"/>
</dbReference>
<keyword evidence="4" id="KW-0255">Endonuclease</keyword>
<dbReference type="Proteomes" id="UP000585317">
    <property type="component" value="Unassembled WGS sequence"/>
</dbReference>
<feature type="domain" description="Reverse transcriptase thumb" evidence="7">
    <location>
        <begin position="3"/>
        <end position="62"/>
    </location>
</feature>
<evidence type="ECO:0000259" key="7">
    <source>
        <dbReference type="Pfam" id="PF06817"/>
    </source>
</evidence>